<dbReference type="Gene3D" id="1.10.10.60">
    <property type="entry name" value="Homeodomain-like"/>
    <property type="match status" value="1"/>
</dbReference>
<dbReference type="SMART" id="SM00342">
    <property type="entry name" value="HTH_ARAC"/>
    <property type="match status" value="1"/>
</dbReference>
<name>A0A0H5RS65_9MYCO</name>
<dbReference type="InterPro" id="IPR050204">
    <property type="entry name" value="AraC_XylS_family_regulators"/>
</dbReference>
<dbReference type="PANTHER" id="PTHR46796:SF14">
    <property type="entry name" value="TRANSCRIPTIONAL REGULATORY PROTEIN"/>
    <property type="match status" value="1"/>
</dbReference>
<keyword evidence="2" id="KW-0238">DNA-binding</keyword>
<dbReference type="PROSITE" id="PS01124">
    <property type="entry name" value="HTH_ARAC_FAMILY_2"/>
    <property type="match status" value="1"/>
</dbReference>
<dbReference type="PROSITE" id="PS00041">
    <property type="entry name" value="HTH_ARAC_FAMILY_1"/>
    <property type="match status" value="1"/>
</dbReference>
<dbReference type="STRING" id="146018.BN2156_03528"/>
<keyword evidence="6" id="KW-1185">Reference proteome</keyword>
<feature type="domain" description="HTH araC/xylS-type" evidence="4">
    <location>
        <begin position="187"/>
        <end position="285"/>
    </location>
</feature>
<evidence type="ECO:0000256" key="3">
    <source>
        <dbReference type="ARBA" id="ARBA00023163"/>
    </source>
</evidence>
<dbReference type="Pfam" id="PF12833">
    <property type="entry name" value="HTH_18"/>
    <property type="match status" value="1"/>
</dbReference>
<dbReference type="Proteomes" id="UP000199147">
    <property type="component" value="Unassembled WGS sequence"/>
</dbReference>
<dbReference type="InterPro" id="IPR020449">
    <property type="entry name" value="Tscrpt_reg_AraC-type_HTH"/>
</dbReference>
<dbReference type="AlphaFoldDB" id="A0A0H5RS65"/>
<dbReference type="SUPFAM" id="SSF46689">
    <property type="entry name" value="Homeodomain-like"/>
    <property type="match status" value="2"/>
</dbReference>
<reference evidence="6" key="1">
    <citation type="submission" date="2015-07" db="EMBL/GenBank/DDBJ databases">
        <authorList>
            <person name="Urmite Genomes"/>
        </authorList>
    </citation>
    <scope>NUCLEOTIDE SEQUENCE [LARGE SCALE GENOMIC DNA]</scope>
    <source>
        <strain evidence="6">type strain: ATCC 49404</strain>
    </source>
</reference>
<evidence type="ECO:0000256" key="1">
    <source>
        <dbReference type="ARBA" id="ARBA00023015"/>
    </source>
</evidence>
<accession>A0A0H5RS65</accession>
<proteinExistence type="predicted"/>
<organism evidence="5 6">
    <name type="scientific">Mycolicibacterium neworleansense</name>
    <dbReference type="NCBI Taxonomy" id="146018"/>
    <lineage>
        <taxon>Bacteria</taxon>
        <taxon>Bacillati</taxon>
        <taxon>Actinomycetota</taxon>
        <taxon>Actinomycetes</taxon>
        <taxon>Mycobacteriales</taxon>
        <taxon>Mycobacteriaceae</taxon>
        <taxon>Mycolicibacterium</taxon>
    </lineage>
</organism>
<dbReference type="PRINTS" id="PR00032">
    <property type="entry name" value="HTHARAC"/>
</dbReference>
<dbReference type="GO" id="GO:0003700">
    <property type="term" value="F:DNA-binding transcription factor activity"/>
    <property type="evidence" value="ECO:0007669"/>
    <property type="project" value="InterPro"/>
</dbReference>
<dbReference type="PANTHER" id="PTHR46796">
    <property type="entry name" value="HTH-TYPE TRANSCRIPTIONAL ACTIVATOR RHAS-RELATED"/>
    <property type="match status" value="1"/>
</dbReference>
<gene>
    <name evidence="5" type="ORF">BN2156_03528</name>
</gene>
<dbReference type="InterPro" id="IPR009057">
    <property type="entry name" value="Homeodomain-like_sf"/>
</dbReference>
<protein>
    <submittedName>
        <fullName evidence="5">AraC family transcriptional regulator</fullName>
    </submittedName>
</protein>
<keyword evidence="1" id="KW-0805">Transcription regulation</keyword>
<dbReference type="InterPro" id="IPR018060">
    <property type="entry name" value="HTH_AraC"/>
</dbReference>
<keyword evidence="3" id="KW-0804">Transcription</keyword>
<evidence type="ECO:0000313" key="6">
    <source>
        <dbReference type="Proteomes" id="UP000199147"/>
    </source>
</evidence>
<dbReference type="EMBL" id="CWKH01000002">
    <property type="protein sequence ID" value="CRZ16656.1"/>
    <property type="molecule type" value="Genomic_DNA"/>
</dbReference>
<sequence>MAMKPWNDDRPQTRRIVLDETRVATRGLSLRFATEQIHTTTDWCCRDDTRHLLYLHRAGHLRSMETDLDWGPSGRTLPSVGDIWVVPAGARCASLVQGDIAEYCEIAIPSDVLGATTLIPRIKHRNPLIHQVVERIHALAGRDDAAARLLTDSLSETLKLVVTEMCAVDPPPAIERRPDTLDRATRSKLVEFLDDSIDSNITLEMLAQLARMPVGVFITAFRAAFHTTPYQFLLDRRVERAKFLLRNTTRTITDISAAVGFSSPSHFSTAFRHRVGVSPRTYRGGR</sequence>
<evidence type="ECO:0000256" key="2">
    <source>
        <dbReference type="ARBA" id="ARBA00023125"/>
    </source>
</evidence>
<dbReference type="InterPro" id="IPR018062">
    <property type="entry name" value="HTH_AraC-typ_CS"/>
</dbReference>
<dbReference type="GO" id="GO:0043565">
    <property type="term" value="F:sequence-specific DNA binding"/>
    <property type="evidence" value="ECO:0007669"/>
    <property type="project" value="InterPro"/>
</dbReference>
<evidence type="ECO:0000313" key="5">
    <source>
        <dbReference type="EMBL" id="CRZ16656.1"/>
    </source>
</evidence>
<evidence type="ECO:0000259" key="4">
    <source>
        <dbReference type="PROSITE" id="PS01124"/>
    </source>
</evidence>